<keyword evidence="4 7" id="KW-1133">Transmembrane helix</keyword>
<feature type="transmembrane region" description="Helical" evidence="7">
    <location>
        <begin position="331"/>
        <end position="352"/>
    </location>
</feature>
<evidence type="ECO:0000313" key="9">
    <source>
        <dbReference type="EMBL" id="AMK51272.1"/>
    </source>
</evidence>
<sequence length="446" mass="46251">MTPVTSPVGLIGPDELLIFLMQVGLLLLCALLLGRLTQRLGMSAIVGELCAGVLLGPSVLARVAPGLSDWLLPRDTAQFHMLDAVGQVGVLLLVGITGIHIDLRLVRRRGVTAARISLAGVVIPLALGVAVGLLLPGSLVPGSADRSTFALFLGVAMGVSAIPVIAKTLMEMRLLHRNIGQLILCAVTVDDIVGWLLLSVVSAMATTGVRAGNIALSVGYVAAVVAVAVLARPLVRTALRAAERSDSRRDGGVTVTLVVILVVLAAAATQAMKLEAVFGAFVCGIVISSCGTLNPARLAPLRTTVLSFLAPLFFATAGLRMDLAALAQPTVLLAGIGVLLTAILGKFAGAYLGARLSRLGHWEALALGAGMNARGVIEVIIAMVGLRLGVLSAEMYTVIVLVAIVTSLMAPPILRLTMARVEQTAEERLREESHAVEKVRNTGGTT</sequence>
<evidence type="ECO:0000259" key="8">
    <source>
        <dbReference type="Pfam" id="PF00999"/>
    </source>
</evidence>
<feature type="transmembrane region" description="Helical" evidence="7">
    <location>
        <begin position="84"/>
        <end position="106"/>
    </location>
</feature>
<feature type="transmembrane region" description="Helical" evidence="7">
    <location>
        <begin position="252"/>
        <end position="270"/>
    </location>
</feature>
<feature type="domain" description="Cation/H+ exchanger transmembrane" evidence="8">
    <location>
        <begin position="30"/>
        <end position="417"/>
    </location>
</feature>
<feature type="transmembrane region" description="Helical" evidence="7">
    <location>
        <begin position="16"/>
        <end position="33"/>
    </location>
</feature>
<name>A0A140DN26_9ACTN</name>
<evidence type="ECO:0000256" key="7">
    <source>
        <dbReference type="SAM" id="Phobius"/>
    </source>
</evidence>
<evidence type="ECO:0000256" key="6">
    <source>
        <dbReference type="ARBA" id="ARBA00023136"/>
    </source>
</evidence>
<evidence type="ECO:0000256" key="5">
    <source>
        <dbReference type="ARBA" id="ARBA00023065"/>
    </source>
</evidence>
<keyword evidence="3 7" id="KW-0812">Transmembrane</keyword>
<dbReference type="PANTHER" id="PTHR32468">
    <property type="entry name" value="CATION/H + ANTIPORTER"/>
    <property type="match status" value="1"/>
</dbReference>
<feature type="transmembrane region" description="Helical" evidence="7">
    <location>
        <begin position="149"/>
        <end position="170"/>
    </location>
</feature>
<protein>
    <submittedName>
        <fullName evidence="9">Hex15</fullName>
    </submittedName>
</protein>
<dbReference type="AlphaFoldDB" id="A0A140DN26"/>
<dbReference type="PANTHER" id="PTHR32468:SF0">
    <property type="entry name" value="K(+)_H(+) ANTIPORTER 1"/>
    <property type="match status" value="1"/>
</dbReference>
<dbReference type="EMBL" id="KT713752">
    <property type="protein sequence ID" value="AMK51272.1"/>
    <property type="molecule type" value="Genomic_DNA"/>
</dbReference>
<feature type="transmembrane region" description="Helical" evidence="7">
    <location>
        <begin position="182"/>
        <end position="205"/>
    </location>
</feature>
<dbReference type="InterPro" id="IPR006153">
    <property type="entry name" value="Cation/H_exchanger_TM"/>
</dbReference>
<organism evidence="9">
    <name type="scientific">Streptosporangium sp. FXJ7.131</name>
    <dbReference type="NCBI Taxonomy" id="683272"/>
    <lineage>
        <taxon>Bacteria</taxon>
        <taxon>Bacillati</taxon>
        <taxon>Actinomycetota</taxon>
        <taxon>Actinomycetes</taxon>
        <taxon>Streptosporangiales</taxon>
        <taxon>Streptosporangiaceae</taxon>
        <taxon>Streptosporangium</taxon>
    </lineage>
</organism>
<dbReference type="GO" id="GO:0015297">
    <property type="term" value="F:antiporter activity"/>
    <property type="evidence" value="ECO:0007669"/>
    <property type="project" value="InterPro"/>
</dbReference>
<dbReference type="InterPro" id="IPR050794">
    <property type="entry name" value="CPA2_transporter"/>
</dbReference>
<evidence type="ECO:0000256" key="3">
    <source>
        <dbReference type="ARBA" id="ARBA00022692"/>
    </source>
</evidence>
<proteinExistence type="predicted"/>
<dbReference type="GO" id="GO:1902600">
    <property type="term" value="P:proton transmembrane transport"/>
    <property type="evidence" value="ECO:0007669"/>
    <property type="project" value="InterPro"/>
</dbReference>
<feature type="transmembrane region" description="Helical" evidence="7">
    <location>
        <begin position="276"/>
        <end position="294"/>
    </location>
</feature>
<dbReference type="Gene3D" id="1.20.1530.20">
    <property type="match status" value="1"/>
</dbReference>
<comment type="subcellular location">
    <subcellularLocation>
        <location evidence="1">Membrane</location>
        <topology evidence="1">Multi-pass membrane protein</topology>
    </subcellularLocation>
</comment>
<keyword evidence="2" id="KW-0813">Transport</keyword>
<feature type="transmembrane region" description="Helical" evidence="7">
    <location>
        <begin position="364"/>
        <end position="389"/>
    </location>
</feature>
<feature type="transmembrane region" description="Helical" evidence="7">
    <location>
        <begin position="395"/>
        <end position="414"/>
    </location>
</feature>
<reference evidence="9" key="1">
    <citation type="submission" date="2015-09" db="EMBL/GenBank/DDBJ databases">
        <authorList>
            <person name="Jackson K.R."/>
            <person name="Lunt B.L."/>
            <person name="Fisher J.N.B."/>
            <person name="Gardner A.V."/>
            <person name="Bailey M.E."/>
            <person name="Deus L.M."/>
            <person name="Earl A.S."/>
            <person name="Gibby P.D."/>
            <person name="Hartmann K.A."/>
            <person name="Liu J.E."/>
            <person name="Manci A.M."/>
            <person name="Nielsen D.A."/>
            <person name="Solomon M.B."/>
            <person name="Breakwell D.P."/>
            <person name="Burnett S.H."/>
            <person name="Grose J.H."/>
        </authorList>
    </citation>
    <scope>NUCLEOTIDE SEQUENCE</scope>
    <source>
        <strain evidence="9">FXJ7.131</strain>
    </source>
</reference>
<evidence type="ECO:0000256" key="4">
    <source>
        <dbReference type="ARBA" id="ARBA00022989"/>
    </source>
</evidence>
<keyword evidence="6 7" id="KW-0472">Membrane</keyword>
<feature type="transmembrane region" description="Helical" evidence="7">
    <location>
        <begin position="118"/>
        <end position="137"/>
    </location>
</feature>
<feature type="transmembrane region" description="Helical" evidence="7">
    <location>
        <begin position="211"/>
        <end position="231"/>
    </location>
</feature>
<keyword evidence="5" id="KW-0406">Ion transport</keyword>
<dbReference type="Pfam" id="PF00999">
    <property type="entry name" value="Na_H_Exchanger"/>
    <property type="match status" value="1"/>
</dbReference>
<dbReference type="InterPro" id="IPR038770">
    <property type="entry name" value="Na+/solute_symporter_sf"/>
</dbReference>
<evidence type="ECO:0000256" key="1">
    <source>
        <dbReference type="ARBA" id="ARBA00004141"/>
    </source>
</evidence>
<evidence type="ECO:0000256" key="2">
    <source>
        <dbReference type="ARBA" id="ARBA00022448"/>
    </source>
</evidence>
<dbReference type="GO" id="GO:0016020">
    <property type="term" value="C:membrane"/>
    <property type="evidence" value="ECO:0007669"/>
    <property type="project" value="UniProtKB-SubCell"/>
</dbReference>
<accession>A0A140DN26</accession>
<feature type="transmembrane region" description="Helical" evidence="7">
    <location>
        <begin position="45"/>
        <end position="64"/>
    </location>
</feature>
<feature type="transmembrane region" description="Helical" evidence="7">
    <location>
        <begin position="301"/>
        <end position="319"/>
    </location>
</feature>